<dbReference type="PANTHER" id="PTHR43570">
    <property type="entry name" value="ALDEHYDE DEHYDROGENASE"/>
    <property type="match status" value="1"/>
</dbReference>
<dbReference type="InterPro" id="IPR029510">
    <property type="entry name" value="Ald_DH_CS_GLU"/>
</dbReference>
<reference evidence="9 10" key="1">
    <citation type="journal article" date="2011" name="Stand. Genomic Sci.">
        <title>Complete genome sequence of the filamentous gliding predatory bacterium Herpetosiphon aurantiacus type strain (114-95(T)).</title>
        <authorList>
            <person name="Kiss H."/>
            <person name="Nett M."/>
            <person name="Domin N."/>
            <person name="Martin K."/>
            <person name="Maresca J.A."/>
            <person name="Copeland A."/>
            <person name="Lapidus A."/>
            <person name="Lucas S."/>
            <person name="Berry K.W."/>
            <person name="Glavina Del Rio T."/>
            <person name="Dalin E."/>
            <person name="Tice H."/>
            <person name="Pitluck S."/>
            <person name="Richardson P."/>
            <person name="Bruce D."/>
            <person name="Goodwin L."/>
            <person name="Han C."/>
            <person name="Detter J.C."/>
            <person name="Schmutz J."/>
            <person name="Brettin T."/>
            <person name="Land M."/>
            <person name="Hauser L."/>
            <person name="Kyrpides N.C."/>
            <person name="Ivanova N."/>
            <person name="Goker M."/>
            <person name="Woyke T."/>
            <person name="Klenk H.P."/>
            <person name="Bryant D.A."/>
        </authorList>
    </citation>
    <scope>NUCLEOTIDE SEQUENCE [LARGE SCALE GENOMIC DNA]</scope>
    <source>
        <strain evidence="10">ATCC 23779 / DSM 785 / 114-95</strain>
    </source>
</reference>
<accession>A9AZL8</accession>
<keyword evidence="3" id="KW-0520">NAD</keyword>
<dbReference type="InterPro" id="IPR016163">
    <property type="entry name" value="Ald_DH_C"/>
</dbReference>
<dbReference type="EMBL" id="CP000875">
    <property type="protein sequence ID" value="ABX05162.1"/>
    <property type="molecule type" value="Genomic_DNA"/>
</dbReference>
<gene>
    <name evidence="9" type="ordered locus">Haur_2524</name>
</gene>
<evidence type="ECO:0000259" key="8">
    <source>
        <dbReference type="Pfam" id="PF00171"/>
    </source>
</evidence>
<keyword evidence="10" id="KW-1185">Reference proteome</keyword>
<dbReference type="PROSITE" id="PS00070">
    <property type="entry name" value="ALDEHYDE_DEHYDR_CYS"/>
    <property type="match status" value="1"/>
</dbReference>
<dbReference type="InterPro" id="IPR012394">
    <property type="entry name" value="Aldehyde_DH_NAD(P)"/>
</dbReference>
<evidence type="ECO:0000256" key="3">
    <source>
        <dbReference type="ARBA" id="ARBA00023027"/>
    </source>
</evidence>
<dbReference type="GO" id="GO:0004029">
    <property type="term" value="F:aldehyde dehydrogenase (NAD+) activity"/>
    <property type="evidence" value="ECO:0007669"/>
    <property type="project" value="TreeGrafter"/>
</dbReference>
<dbReference type="InterPro" id="IPR016160">
    <property type="entry name" value="Ald_DH_CS_CYS"/>
</dbReference>
<dbReference type="GO" id="GO:0005737">
    <property type="term" value="C:cytoplasm"/>
    <property type="evidence" value="ECO:0007669"/>
    <property type="project" value="TreeGrafter"/>
</dbReference>
<proteinExistence type="inferred from homology"/>
<protein>
    <recommendedName>
        <fullName evidence="4">Aldehyde dehydrogenase</fullName>
    </recommendedName>
</protein>
<dbReference type="SUPFAM" id="SSF53720">
    <property type="entry name" value="ALDH-like"/>
    <property type="match status" value="1"/>
</dbReference>
<dbReference type="PROSITE" id="PS00687">
    <property type="entry name" value="ALDEHYDE_DEHYDR_GLU"/>
    <property type="match status" value="1"/>
</dbReference>
<feature type="domain" description="Aldehyde dehydrogenase" evidence="8">
    <location>
        <begin position="76"/>
        <end position="502"/>
    </location>
</feature>
<dbReference type="InterPro" id="IPR015590">
    <property type="entry name" value="Aldehyde_DH_dom"/>
</dbReference>
<dbReference type="InParanoid" id="A9AZL8"/>
<evidence type="ECO:0000313" key="9">
    <source>
        <dbReference type="EMBL" id="ABX05162.1"/>
    </source>
</evidence>
<dbReference type="BioCyc" id="HAUR316274:GHYA-2552-MONOMER"/>
<feature type="active site" evidence="5">
    <location>
        <position position="311"/>
    </location>
</feature>
<dbReference type="STRING" id="316274.Haur_2524"/>
<dbReference type="AlphaFoldDB" id="A9AZL8"/>
<dbReference type="eggNOG" id="COG1012">
    <property type="taxonomic scope" value="Bacteria"/>
</dbReference>
<dbReference type="PIRSF" id="PIRSF036492">
    <property type="entry name" value="ALDH"/>
    <property type="match status" value="1"/>
</dbReference>
<dbReference type="HOGENOM" id="CLU_005391_3_6_0"/>
<feature type="active site" evidence="5 6">
    <location>
        <position position="277"/>
    </location>
</feature>
<dbReference type="Gene3D" id="3.40.605.10">
    <property type="entry name" value="Aldehyde Dehydrogenase, Chain A, domain 1"/>
    <property type="match status" value="1"/>
</dbReference>
<dbReference type="FunCoup" id="A9AZL8">
    <property type="interactions" value="400"/>
</dbReference>
<dbReference type="FunFam" id="3.40.605.10:FF:000004">
    <property type="entry name" value="Aldehyde dehydrogenase"/>
    <property type="match status" value="1"/>
</dbReference>
<dbReference type="Pfam" id="PF00171">
    <property type="entry name" value="Aldedh"/>
    <property type="match status" value="1"/>
</dbReference>
<evidence type="ECO:0000256" key="2">
    <source>
        <dbReference type="ARBA" id="ARBA00023002"/>
    </source>
</evidence>
<dbReference type="PANTHER" id="PTHR43570:SF20">
    <property type="entry name" value="ALDEHYDE DEHYDROGENASE ALDX-RELATED"/>
    <property type="match status" value="1"/>
</dbReference>
<dbReference type="InterPro" id="IPR016161">
    <property type="entry name" value="Ald_DH/histidinol_DH"/>
</dbReference>
<evidence type="ECO:0000256" key="1">
    <source>
        <dbReference type="ARBA" id="ARBA00009986"/>
    </source>
</evidence>
<evidence type="ECO:0000256" key="6">
    <source>
        <dbReference type="PROSITE-ProRule" id="PRU10007"/>
    </source>
</evidence>
<evidence type="ECO:0000256" key="7">
    <source>
        <dbReference type="RuleBase" id="RU003345"/>
    </source>
</evidence>
<dbReference type="Proteomes" id="UP000000787">
    <property type="component" value="Chromosome"/>
</dbReference>
<dbReference type="GO" id="GO:0006081">
    <property type="term" value="P:aldehyde metabolic process"/>
    <property type="evidence" value="ECO:0007669"/>
    <property type="project" value="InterPro"/>
</dbReference>
<name>A9AZL8_HERA2</name>
<organism evidence="9 10">
    <name type="scientific">Herpetosiphon aurantiacus (strain ATCC 23779 / DSM 785 / 114-95)</name>
    <dbReference type="NCBI Taxonomy" id="316274"/>
    <lineage>
        <taxon>Bacteria</taxon>
        <taxon>Bacillati</taxon>
        <taxon>Chloroflexota</taxon>
        <taxon>Chloroflexia</taxon>
        <taxon>Herpetosiphonales</taxon>
        <taxon>Herpetosiphonaceae</taxon>
        <taxon>Herpetosiphon</taxon>
    </lineage>
</organism>
<dbReference type="Gene3D" id="3.40.309.10">
    <property type="entry name" value="Aldehyde Dehydrogenase, Chain A, domain 2"/>
    <property type="match status" value="1"/>
</dbReference>
<evidence type="ECO:0000256" key="5">
    <source>
        <dbReference type="PIRSR" id="PIRSR036492-1"/>
    </source>
</evidence>
<keyword evidence="2 4" id="KW-0560">Oxidoreductase</keyword>
<dbReference type="InterPro" id="IPR016162">
    <property type="entry name" value="Ald_DH_N"/>
</dbReference>
<sequence>MGILGILLVRLIVSFRPDTTIKFFLLYTLLSCKRPDWAVCGFKRFLFCHQSSLIIACGNVVLEESMNLMQIHGQFAALQAQRGRIAASRAPERIGYLQQFKRAIEQARPDIHAALQADFAKPAAEIEATEIQQVIEQINFAIKRLETWMQPKRVKTPTMLTGSKSWIQYEPRGVVLILAPWNYPLSLALMPLIGAVAAGNCAIVRPSERMPHTAQVVANIIATAFKPEHVTSVVGDVDTAEALLDLPFDHIFFTGSPRIGQYVMQRAAEHFSSVTLELGGKSPAIVDRSADLKRAAQAIVWGKFVNAGQTCVAPDHVWVQREQAQALTQLIIKQIERNYGKGDYTRLQSPDLANVIDANATARLRGLVNNSVAQGALVALGGQSTDHPARFAPTVLTNVKPSMAIMQEEIFGPILPILVYDQIDEVIMATRASGKPLTMAIFAENQAIINWLLREIPAGSSMINGVLLNVVNPNLPFGGVGQSGIGNYHGFYSFKTFSHERAVFQLGGLNLVNLFQPPYRSVSKRLAAWSRRIMSKR</sequence>
<comment type="similarity">
    <text evidence="1 4 7">Belongs to the aldehyde dehydrogenase family.</text>
</comment>
<evidence type="ECO:0000313" key="10">
    <source>
        <dbReference type="Proteomes" id="UP000000787"/>
    </source>
</evidence>
<dbReference type="CDD" id="cd07134">
    <property type="entry name" value="ALDH_AlkH-like"/>
    <property type="match status" value="1"/>
</dbReference>
<dbReference type="KEGG" id="hau:Haur_2524"/>
<evidence type="ECO:0000256" key="4">
    <source>
        <dbReference type="PIRNR" id="PIRNR036492"/>
    </source>
</evidence>